<keyword evidence="6" id="KW-1185">Reference proteome</keyword>
<dbReference type="OrthoDB" id="2160638at2759"/>
<comment type="caution">
    <text evidence="5">The sequence shown here is derived from an EMBL/GenBank/DDBJ whole genome shotgun (WGS) entry which is preliminary data.</text>
</comment>
<dbReference type="AlphaFoldDB" id="A0A267HA16"/>
<evidence type="ECO:0000313" key="6">
    <source>
        <dbReference type="Proteomes" id="UP000215902"/>
    </source>
</evidence>
<feature type="domain" description="FGFR1 oncogene partner (FOP) N-terminal dimerisation" evidence="4">
    <location>
        <begin position="53"/>
        <end position="97"/>
    </location>
</feature>
<dbReference type="PANTHER" id="PTHR15431">
    <property type="entry name" value="FGFR1 ONCOGENE PARTNER/LISH DOMAIN-CONTAINING PROTEIN"/>
    <property type="match status" value="1"/>
</dbReference>
<dbReference type="InterPro" id="IPR018993">
    <property type="entry name" value="FOP_dimerisation-dom_N"/>
</dbReference>
<dbReference type="STRING" id="282301.A0A267HA16"/>
<dbReference type="EMBL" id="NIVC01000010">
    <property type="protein sequence ID" value="PAA94392.1"/>
    <property type="molecule type" value="Genomic_DNA"/>
</dbReference>
<reference evidence="5 6" key="1">
    <citation type="submission" date="2017-06" db="EMBL/GenBank/DDBJ databases">
        <title>A platform for efficient transgenesis in Macrostomum lignano, a flatworm model organism for stem cell research.</title>
        <authorList>
            <person name="Berezikov E."/>
        </authorList>
    </citation>
    <scope>NUCLEOTIDE SEQUENCE [LARGE SCALE GENOMIC DNA]</scope>
    <source>
        <strain evidence="5">DV1</strain>
        <tissue evidence="5">Whole organism</tissue>
    </source>
</reference>
<dbReference type="GO" id="GO:0034453">
    <property type="term" value="P:microtubule anchoring"/>
    <property type="evidence" value="ECO:0007669"/>
    <property type="project" value="InterPro"/>
</dbReference>
<feature type="compositionally biased region" description="Low complexity" evidence="3">
    <location>
        <begin position="210"/>
        <end position="223"/>
    </location>
</feature>
<feature type="compositionally biased region" description="Gly residues" evidence="3">
    <location>
        <begin position="288"/>
        <end position="303"/>
    </location>
</feature>
<evidence type="ECO:0000256" key="3">
    <source>
        <dbReference type="SAM" id="MobiDB-lite"/>
    </source>
</evidence>
<feature type="compositionally biased region" description="Polar residues" evidence="3">
    <location>
        <begin position="191"/>
        <end position="209"/>
    </location>
</feature>
<name>A0A267HA16_9PLAT</name>
<evidence type="ECO:0000256" key="1">
    <source>
        <dbReference type="ARBA" id="ARBA00022490"/>
    </source>
</evidence>
<dbReference type="Gene3D" id="1.20.960.40">
    <property type="match status" value="1"/>
</dbReference>
<feature type="compositionally biased region" description="Gly residues" evidence="3">
    <location>
        <begin position="254"/>
        <end position="263"/>
    </location>
</feature>
<dbReference type="Pfam" id="PF09398">
    <property type="entry name" value="FOP_dimer"/>
    <property type="match status" value="1"/>
</dbReference>
<keyword evidence="2" id="KW-0206">Cytoskeleton</keyword>
<evidence type="ECO:0000313" key="5">
    <source>
        <dbReference type="EMBL" id="PAA94392.1"/>
    </source>
</evidence>
<dbReference type="GO" id="GO:0005813">
    <property type="term" value="C:centrosome"/>
    <property type="evidence" value="ECO:0007669"/>
    <property type="project" value="TreeGrafter"/>
</dbReference>
<dbReference type="PANTHER" id="PTHR15431:SF9">
    <property type="entry name" value="CENTROSOMAL PROTEIN 43"/>
    <property type="match status" value="1"/>
</dbReference>
<gene>
    <name evidence="5" type="ORF">BOX15_Mlig017494g1</name>
</gene>
<feature type="compositionally biased region" description="Acidic residues" evidence="3">
    <location>
        <begin position="341"/>
        <end position="364"/>
    </location>
</feature>
<dbReference type="Proteomes" id="UP000215902">
    <property type="component" value="Unassembled WGS sequence"/>
</dbReference>
<sequence length="392" mass="40546">MVEDETEFRDLISQTLENNGVLGKIKAELRASIFLALEDQDKFLSSQSSPKRQELKDFLQTGEGRQVFGLVRDLLEYFQLDYTLAVLKPETGLLDQSTWNSLEAPGFARSKSSSRPYLASVLALAASASAGGPSASSAAALDAKSSGSNASAGRHYDDDLLPMSASVARGSYAGAASGNSNNNNSSSLGSPTSKRPTAQEPQAQKSFPASSSDSLDPLSSPRRQQQPVRESGASLERPRSRGNNFDDLPSLSAVGGGGGGGGNARQSPRGGDTSSNSMLSDQLVSNAAGGGGGFDYGGGGGGDYFDDFEDSIAGGVSSSAGGGALASARSLKSQSQISAGDDGEVEDEEIEVEELPSAADEDPTDVTVDSEISLQADYVEDANRHATGRSQF</sequence>
<feature type="compositionally biased region" description="Low complexity" evidence="3">
    <location>
        <begin position="172"/>
        <end position="190"/>
    </location>
</feature>
<accession>A0A267HA16</accession>
<keyword evidence="1" id="KW-0963">Cytoplasm</keyword>
<feature type="compositionally biased region" description="Polar residues" evidence="3">
    <location>
        <begin position="272"/>
        <end position="285"/>
    </location>
</feature>
<feature type="region of interest" description="Disordered" evidence="3">
    <location>
        <begin position="172"/>
        <end position="367"/>
    </location>
</feature>
<evidence type="ECO:0000256" key="2">
    <source>
        <dbReference type="ARBA" id="ARBA00023212"/>
    </source>
</evidence>
<proteinExistence type="predicted"/>
<protein>
    <recommendedName>
        <fullName evidence="4">FGFR1 oncogene partner (FOP) N-terminal dimerisation domain-containing protein</fullName>
    </recommendedName>
</protein>
<organism evidence="5 6">
    <name type="scientific">Macrostomum lignano</name>
    <dbReference type="NCBI Taxonomy" id="282301"/>
    <lineage>
        <taxon>Eukaryota</taxon>
        <taxon>Metazoa</taxon>
        <taxon>Spiralia</taxon>
        <taxon>Lophotrochozoa</taxon>
        <taxon>Platyhelminthes</taxon>
        <taxon>Rhabditophora</taxon>
        <taxon>Macrostomorpha</taxon>
        <taxon>Macrostomida</taxon>
        <taxon>Macrostomidae</taxon>
        <taxon>Macrostomum</taxon>
    </lineage>
</organism>
<evidence type="ECO:0000259" key="4">
    <source>
        <dbReference type="Pfam" id="PF09398"/>
    </source>
</evidence>